<keyword evidence="3" id="KW-0255">Endonuclease</keyword>
<accession>A0A9X2KPW2</accession>
<keyword evidence="3" id="KW-0378">Hydrolase</keyword>
<dbReference type="Gene3D" id="3.60.10.10">
    <property type="entry name" value="Endonuclease/exonuclease/phosphatase"/>
    <property type="match status" value="1"/>
</dbReference>
<sequence length="331" mass="33913">MRRLGIMIVAAIVLVAGSAEPFAVQAVQAPVPHAAPAAGPVTLLSYNVEGLPWPLTHGRTGAAAAIAAELRSLHESGAAPQVVAVQEAFGDAQKGIGRAAGYRYTVYGPDAAMPRAAAVTAADQAFVADASLWHGETEAPREDSGLAIFSDYPVLWARRVPFPAFACAGYDCLANKGMLAVALRLPGQAKPLIVIDTHLNARTASGVGDARSLFAYARQVAALRAFVISLERDGSAVVLAGDFNVGNDAARQRVLAQGLIGNDGLTVAASESACGSGCRNLAAVPGIAHAKTILAYRGRLGATGLPVSFGTAPDGSQLSDHIGVMRTFAPA</sequence>
<evidence type="ECO:0000256" key="1">
    <source>
        <dbReference type="SAM" id="SignalP"/>
    </source>
</evidence>
<dbReference type="GO" id="GO:0004767">
    <property type="term" value="F:sphingomyelin phosphodiesterase activity"/>
    <property type="evidence" value="ECO:0007669"/>
    <property type="project" value="InterPro"/>
</dbReference>
<reference evidence="3" key="1">
    <citation type="submission" date="2022-05" db="EMBL/GenBank/DDBJ databases">
        <title>Sphingomonas sp. strain RP10 Genome sequencing and assembly.</title>
        <authorList>
            <person name="Kim I."/>
        </authorList>
    </citation>
    <scope>NUCLEOTIDE SEQUENCE</scope>
    <source>
        <strain evidence="3">RP10</strain>
    </source>
</reference>
<gene>
    <name evidence="3" type="ORF">M9979_03685</name>
</gene>
<dbReference type="RefSeq" id="WP_254287979.1">
    <property type="nucleotide sequence ID" value="NZ_JAMLDY010000003.1"/>
</dbReference>
<dbReference type="Pfam" id="PF03372">
    <property type="entry name" value="Exo_endo_phos"/>
    <property type="match status" value="1"/>
</dbReference>
<evidence type="ECO:0000313" key="3">
    <source>
        <dbReference type="EMBL" id="MCP3733976.1"/>
    </source>
</evidence>
<dbReference type="InterPro" id="IPR036691">
    <property type="entry name" value="Endo/exonu/phosph_ase_sf"/>
</dbReference>
<keyword evidence="4" id="KW-1185">Reference proteome</keyword>
<feature type="chain" id="PRO_5040987352" evidence="1">
    <location>
        <begin position="27"/>
        <end position="331"/>
    </location>
</feature>
<dbReference type="GO" id="GO:0004519">
    <property type="term" value="F:endonuclease activity"/>
    <property type="evidence" value="ECO:0007669"/>
    <property type="project" value="UniProtKB-KW"/>
</dbReference>
<feature type="signal peptide" evidence="1">
    <location>
        <begin position="1"/>
        <end position="26"/>
    </location>
</feature>
<dbReference type="InterPro" id="IPR038772">
    <property type="entry name" value="Sph/SMPD2-like"/>
</dbReference>
<dbReference type="GO" id="GO:0005737">
    <property type="term" value="C:cytoplasm"/>
    <property type="evidence" value="ECO:0007669"/>
    <property type="project" value="TreeGrafter"/>
</dbReference>
<proteinExistence type="predicted"/>
<organism evidence="3 4">
    <name type="scientific">Sphingomonas liriopis</name>
    <dbReference type="NCBI Taxonomy" id="2949094"/>
    <lineage>
        <taxon>Bacteria</taxon>
        <taxon>Pseudomonadati</taxon>
        <taxon>Pseudomonadota</taxon>
        <taxon>Alphaproteobacteria</taxon>
        <taxon>Sphingomonadales</taxon>
        <taxon>Sphingomonadaceae</taxon>
        <taxon>Sphingomonas</taxon>
    </lineage>
</organism>
<comment type="caution">
    <text evidence="3">The sequence shown here is derived from an EMBL/GenBank/DDBJ whole genome shotgun (WGS) entry which is preliminary data.</text>
</comment>
<dbReference type="Proteomes" id="UP001139486">
    <property type="component" value="Unassembled WGS sequence"/>
</dbReference>
<evidence type="ECO:0000259" key="2">
    <source>
        <dbReference type="Pfam" id="PF03372"/>
    </source>
</evidence>
<feature type="domain" description="Endonuclease/exonuclease/phosphatase" evidence="2">
    <location>
        <begin position="44"/>
        <end position="249"/>
    </location>
</feature>
<protein>
    <submittedName>
        <fullName evidence="3">Endonuclease/exonuclease/phosphatase family protein</fullName>
    </submittedName>
</protein>
<dbReference type="PANTHER" id="PTHR16320:SF1">
    <property type="entry name" value="SPHINGOMYELINASE DDB_G0288017"/>
    <property type="match status" value="1"/>
</dbReference>
<dbReference type="EMBL" id="JAMLDY010000003">
    <property type="protein sequence ID" value="MCP3733976.1"/>
    <property type="molecule type" value="Genomic_DNA"/>
</dbReference>
<keyword evidence="1" id="KW-0732">Signal</keyword>
<name>A0A9X2KPW2_9SPHN</name>
<dbReference type="InterPro" id="IPR005135">
    <property type="entry name" value="Endo/exonuclease/phosphatase"/>
</dbReference>
<dbReference type="PANTHER" id="PTHR16320">
    <property type="entry name" value="SPHINGOMYELINASE FAMILY MEMBER"/>
    <property type="match status" value="1"/>
</dbReference>
<dbReference type="AlphaFoldDB" id="A0A9X2KPW2"/>
<dbReference type="SUPFAM" id="SSF56219">
    <property type="entry name" value="DNase I-like"/>
    <property type="match status" value="1"/>
</dbReference>
<evidence type="ECO:0000313" key="4">
    <source>
        <dbReference type="Proteomes" id="UP001139486"/>
    </source>
</evidence>
<keyword evidence="3" id="KW-0540">Nuclease</keyword>